<keyword evidence="1" id="KW-1133">Transmembrane helix</keyword>
<accession>A0A1D3D971</accession>
<proteinExistence type="predicted"/>
<feature type="transmembrane region" description="Helical" evidence="1">
    <location>
        <begin position="175"/>
        <end position="195"/>
    </location>
</feature>
<feature type="transmembrane region" description="Helical" evidence="1">
    <location>
        <begin position="71"/>
        <end position="92"/>
    </location>
</feature>
<evidence type="ECO:0000256" key="1">
    <source>
        <dbReference type="SAM" id="Phobius"/>
    </source>
</evidence>
<dbReference type="InParanoid" id="A0A1D3D971"/>
<evidence type="ECO:0000313" key="3">
    <source>
        <dbReference type="Proteomes" id="UP000095192"/>
    </source>
</evidence>
<dbReference type="FunCoup" id="A0A1D3D971">
    <property type="interactions" value="1"/>
</dbReference>
<keyword evidence="1" id="KW-0812">Transmembrane</keyword>
<gene>
    <name evidence="2" type="ORF">cyc_00957</name>
</gene>
<organism evidence="2 3">
    <name type="scientific">Cyclospora cayetanensis</name>
    <dbReference type="NCBI Taxonomy" id="88456"/>
    <lineage>
        <taxon>Eukaryota</taxon>
        <taxon>Sar</taxon>
        <taxon>Alveolata</taxon>
        <taxon>Apicomplexa</taxon>
        <taxon>Conoidasida</taxon>
        <taxon>Coccidia</taxon>
        <taxon>Eucoccidiorida</taxon>
        <taxon>Eimeriorina</taxon>
        <taxon>Eimeriidae</taxon>
        <taxon>Cyclospora</taxon>
    </lineage>
</organism>
<reference evidence="2 3" key="1">
    <citation type="journal article" date="2016" name="BMC Genomics">
        <title>Comparative genomics reveals Cyclospora cayetanensis possesses coccidia-like metabolism and invasion components but unique surface antigens.</title>
        <authorList>
            <person name="Liu S."/>
            <person name="Wang L."/>
            <person name="Zheng H."/>
            <person name="Xu Z."/>
            <person name="Roellig D.M."/>
            <person name="Li N."/>
            <person name="Frace M.A."/>
            <person name="Tang K."/>
            <person name="Arrowood M.J."/>
            <person name="Moss D.M."/>
            <person name="Zhang L."/>
            <person name="Feng Y."/>
            <person name="Xiao L."/>
        </authorList>
    </citation>
    <scope>NUCLEOTIDE SEQUENCE [LARGE SCALE GENOMIC DNA]</scope>
    <source>
        <strain evidence="2 3">CHN_HEN01</strain>
    </source>
</reference>
<comment type="caution">
    <text evidence="2">The sequence shown here is derived from an EMBL/GenBank/DDBJ whole genome shotgun (WGS) entry which is preliminary data.</text>
</comment>
<evidence type="ECO:0000313" key="2">
    <source>
        <dbReference type="EMBL" id="OEH79975.1"/>
    </source>
</evidence>
<keyword evidence="3" id="KW-1185">Reference proteome</keyword>
<keyword evidence="1" id="KW-0472">Membrane</keyword>
<dbReference type="VEuPathDB" id="ToxoDB:cyc_00957"/>
<dbReference type="Proteomes" id="UP000095192">
    <property type="component" value="Unassembled WGS sequence"/>
</dbReference>
<name>A0A1D3D971_9EIME</name>
<protein>
    <recommendedName>
        <fullName evidence="4">DUF4149 domain-containing protein</fullName>
    </recommendedName>
</protein>
<evidence type="ECO:0008006" key="4">
    <source>
        <dbReference type="Google" id="ProtNLM"/>
    </source>
</evidence>
<sequence length="196" mass="20849">MPCCLSKLPFLAAGAGVASLLLSIPASLSGSQSLLQQTDNHPLAFLGMTALLNCSFGALFGSSFWSEHFPLFSCVSTVFSSFLLLTTCELALDHRRLQAVVCANLLLNLANSCYIFPKQVCILKRREELADNLGVKPDEPVAVVVAAAEKAAATEGPLAASGQELLVLQKSFRRLHALGMVSSALTFGCLIPFIFS</sequence>
<feature type="transmembrane region" description="Helical" evidence="1">
    <location>
        <begin position="45"/>
        <end position="64"/>
    </location>
</feature>
<dbReference type="EMBL" id="JROU02000216">
    <property type="protein sequence ID" value="OEH79975.1"/>
    <property type="molecule type" value="Genomic_DNA"/>
</dbReference>
<dbReference type="AlphaFoldDB" id="A0A1D3D971"/>